<proteinExistence type="predicted"/>
<evidence type="ECO:0000313" key="3">
    <source>
        <dbReference type="Proteomes" id="UP001139311"/>
    </source>
</evidence>
<feature type="compositionally biased region" description="Low complexity" evidence="1">
    <location>
        <begin position="10"/>
        <end position="34"/>
    </location>
</feature>
<feature type="region of interest" description="Disordered" evidence="1">
    <location>
        <begin position="61"/>
        <end position="128"/>
    </location>
</feature>
<feature type="compositionally biased region" description="Pro residues" evidence="1">
    <location>
        <begin position="86"/>
        <end position="95"/>
    </location>
</feature>
<dbReference type="Proteomes" id="UP001139311">
    <property type="component" value="Unassembled WGS sequence"/>
</dbReference>
<evidence type="ECO:0000256" key="1">
    <source>
        <dbReference type="SAM" id="MobiDB-lite"/>
    </source>
</evidence>
<comment type="caution">
    <text evidence="2">The sequence shown here is derived from an EMBL/GenBank/DDBJ whole genome shotgun (WGS) entry which is preliminary data.</text>
</comment>
<organism evidence="2 3">
    <name type="scientific">Roseicella aerolata</name>
    <dbReference type="NCBI Taxonomy" id="2883479"/>
    <lineage>
        <taxon>Bacteria</taxon>
        <taxon>Pseudomonadati</taxon>
        <taxon>Pseudomonadota</taxon>
        <taxon>Alphaproteobacteria</taxon>
        <taxon>Acetobacterales</taxon>
        <taxon>Roseomonadaceae</taxon>
        <taxon>Roseicella</taxon>
    </lineage>
</organism>
<evidence type="ECO:0000313" key="2">
    <source>
        <dbReference type="EMBL" id="MCB4822344.1"/>
    </source>
</evidence>
<gene>
    <name evidence="2" type="ORF">LHA35_11425</name>
</gene>
<keyword evidence="3" id="KW-1185">Reference proteome</keyword>
<sequence>MSTVTPLAPPLGADLPPDAAPRPRGAARAESGPAPVAPPAMPNPSLRLDPALGLVVLEFRDQSGRTATLPTERELAAYRSARGRPEPTPPPPLPAGSPGATAQAGQASNPGSRAEAVPPPVPPAAAST</sequence>
<accession>A0A9X1IDZ8</accession>
<dbReference type="EMBL" id="JAJAQI010000014">
    <property type="protein sequence ID" value="MCB4822344.1"/>
    <property type="molecule type" value="Genomic_DNA"/>
</dbReference>
<protein>
    <submittedName>
        <fullName evidence="2">Uncharacterized protein</fullName>
    </submittedName>
</protein>
<feature type="region of interest" description="Disordered" evidence="1">
    <location>
        <begin position="1"/>
        <end position="47"/>
    </location>
</feature>
<dbReference type="AlphaFoldDB" id="A0A9X1IDZ8"/>
<name>A0A9X1IDZ8_9PROT</name>
<dbReference type="RefSeq" id="WP_226608350.1">
    <property type="nucleotide sequence ID" value="NZ_JAJAQI010000014.1"/>
</dbReference>
<reference evidence="2" key="1">
    <citation type="submission" date="2021-10" db="EMBL/GenBank/DDBJ databases">
        <title>Roseicella aerolatum sp. nov., isolated from aerosols of e-waste dismantling site.</title>
        <authorList>
            <person name="Qin T."/>
        </authorList>
    </citation>
    <scope>NUCLEOTIDE SEQUENCE</scope>
    <source>
        <strain evidence="2">GB24</strain>
    </source>
</reference>
<feature type="compositionally biased region" description="Pro residues" evidence="1">
    <location>
        <begin position="117"/>
        <end position="128"/>
    </location>
</feature>